<keyword evidence="8" id="KW-0902">Two-component regulatory system</keyword>
<evidence type="ECO:0000256" key="9">
    <source>
        <dbReference type="SAM" id="Phobius"/>
    </source>
</evidence>
<keyword evidence="5" id="KW-0547">Nucleotide-binding</keyword>
<evidence type="ECO:0000256" key="6">
    <source>
        <dbReference type="ARBA" id="ARBA00022777"/>
    </source>
</evidence>
<evidence type="ECO:0000259" key="10">
    <source>
        <dbReference type="SMART" id="SM00387"/>
    </source>
</evidence>
<keyword evidence="9" id="KW-0472">Membrane</keyword>
<evidence type="ECO:0000256" key="5">
    <source>
        <dbReference type="ARBA" id="ARBA00022741"/>
    </source>
</evidence>
<dbReference type="Gene3D" id="1.20.5.1930">
    <property type="match status" value="1"/>
</dbReference>
<reference evidence="12" key="1">
    <citation type="journal article" date="2019" name="Int. J. Syst. Evol. Microbiol.">
        <title>The Global Catalogue of Microorganisms (GCM) 10K type strain sequencing project: providing services to taxonomists for standard genome sequencing and annotation.</title>
        <authorList>
            <consortium name="The Broad Institute Genomics Platform"/>
            <consortium name="The Broad Institute Genome Sequencing Center for Infectious Disease"/>
            <person name="Wu L."/>
            <person name="Ma J."/>
        </authorList>
    </citation>
    <scope>NUCLEOTIDE SEQUENCE [LARGE SCALE GENOMIC DNA]</scope>
    <source>
        <strain evidence="12">CGMCC 4.7152</strain>
    </source>
</reference>
<dbReference type="Pfam" id="PF02518">
    <property type="entry name" value="HATPase_c"/>
    <property type="match status" value="1"/>
</dbReference>
<evidence type="ECO:0000256" key="4">
    <source>
        <dbReference type="ARBA" id="ARBA00022679"/>
    </source>
</evidence>
<dbReference type="InterPro" id="IPR003594">
    <property type="entry name" value="HATPase_dom"/>
</dbReference>
<evidence type="ECO:0000256" key="8">
    <source>
        <dbReference type="ARBA" id="ARBA00023012"/>
    </source>
</evidence>
<name>A0ABV9W753_9ACTN</name>
<evidence type="ECO:0000256" key="3">
    <source>
        <dbReference type="ARBA" id="ARBA00022553"/>
    </source>
</evidence>
<dbReference type="InterPro" id="IPR050482">
    <property type="entry name" value="Sensor_HK_TwoCompSys"/>
</dbReference>
<keyword evidence="7" id="KW-0067">ATP-binding</keyword>
<dbReference type="Pfam" id="PF23539">
    <property type="entry name" value="DUF7134"/>
    <property type="match status" value="1"/>
</dbReference>
<dbReference type="Proteomes" id="UP001595912">
    <property type="component" value="Unassembled WGS sequence"/>
</dbReference>
<dbReference type="PANTHER" id="PTHR24421">
    <property type="entry name" value="NITRATE/NITRITE SENSOR PROTEIN NARX-RELATED"/>
    <property type="match status" value="1"/>
</dbReference>
<organism evidence="11 12">
    <name type="scientific">Dactylosporangium cerinum</name>
    <dbReference type="NCBI Taxonomy" id="1434730"/>
    <lineage>
        <taxon>Bacteria</taxon>
        <taxon>Bacillati</taxon>
        <taxon>Actinomycetota</taxon>
        <taxon>Actinomycetes</taxon>
        <taxon>Micromonosporales</taxon>
        <taxon>Micromonosporaceae</taxon>
        <taxon>Dactylosporangium</taxon>
    </lineage>
</organism>
<keyword evidence="6 11" id="KW-0418">Kinase</keyword>
<keyword evidence="12" id="KW-1185">Reference proteome</keyword>
<gene>
    <name evidence="11" type="ORF">ACFPIJ_42660</name>
</gene>
<keyword evidence="3" id="KW-0597">Phosphoprotein</keyword>
<dbReference type="CDD" id="cd16917">
    <property type="entry name" value="HATPase_UhpB-NarQ-NarX-like"/>
    <property type="match status" value="1"/>
</dbReference>
<evidence type="ECO:0000256" key="7">
    <source>
        <dbReference type="ARBA" id="ARBA00022840"/>
    </source>
</evidence>
<evidence type="ECO:0000256" key="2">
    <source>
        <dbReference type="ARBA" id="ARBA00012438"/>
    </source>
</evidence>
<dbReference type="RefSeq" id="WP_380124487.1">
    <property type="nucleotide sequence ID" value="NZ_JBHSIU010000066.1"/>
</dbReference>
<dbReference type="Gene3D" id="3.30.565.10">
    <property type="entry name" value="Histidine kinase-like ATPase, C-terminal domain"/>
    <property type="match status" value="1"/>
</dbReference>
<proteinExistence type="predicted"/>
<dbReference type="InterPro" id="IPR055558">
    <property type="entry name" value="DUF7134"/>
</dbReference>
<dbReference type="SUPFAM" id="SSF55874">
    <property type="entry name" value="ATPase domain of HSP90 chaperone/DNA topoisomerase II/histidine kinase"/>
    <property type="match status" value="1"/>
</dbReference>
<evidence type="ECO:0000256" key="1">
    <source>
        <dbReference type="ARBA" id="ARBA00000085"/>
    </source>
</evidence>
<dbReference type="GO" id="GO:0016301">
    <property type="term" value="F:kinase activity"/>
    <property type="evidence" value="ECO:0007669"/>
    <property type="project" value="UniProtKB-KW"/>
</dbReference>
<dbReference type="SMART" id="SM00387">
    <property type="entry name" value="HATPase_c"/>
    <property type="match status" value="1"/>
</dbReference>
<evidence type="ECO:0000313" key="12">
    <source>
        <dbReference type="Proteomes" id="UP001595912"/>
    </source>
</evidence>
<comment type="caution">
    <text evidence="11">The sequence shown here is derived from an EMBL/GenBank/DDBJ whole genome shotgun (WGS) entry which is preliminary data.</text>
</comment>
<comment type="catalytic activity">
    <reaction evidence="1">
        <text>ATP + protein L-histidine = ADP + protein N-phospho-L-histidine.</text>
        <dbReference type="EC" id="2.7.13.3"/>
    </reaction>
</comment>
<feature type="transmembrane region" description="Helical" evidence="9">
    <location>
        <begin position="50"/>
        <end position="80"/>
    </location>
</feature>
<feature type="domain" description="Histidine kinase/HSP90-like ATPase" evidence="10">
    <location>
        <begin position="276"/>
        <end position="366"/>
    </location>
</feature>
<protein>
    <recommendedName>
        <fullName evidence="2">histidine kinase</fullName>
        <ecNumber evidence="2">2.7.13.3</ecNumber>
    </recommendedName>
</protein>
<evidence type="ECO:0000313" key="11">
    <source>
        <dbReference type="EMBL" id="MFC5004515.1"/>
    </source>
</evidence>
<feature type="transmembrane region" description="Helical" evidence="9">
    <location>
        <begin position="87"/>
        <end position="105"/>
    </location>
</feature>
<accession>A0ABV9W753</accession>
<dbReference type="PANTHER" id="PTHR24421:SF10">
    <property type="entry name" value="NITRATE_NITRITE SENSOR PROTEIN NARQ"/>
    <property type="match status" value="1"/>
</dbReference>
<keyword evidence="4" id="KW-0808">Transferase</keyword>
<dbReference type="EMBL" id="JBHSIU010000066">
    <property type="protein sequence ID" value="MFC5004515.1"/>
    <property type="molecule type" value="Genomic_DNA"/>
</dbReference>
<keyword evidence="9" id="KW-0812">Transmembrane</keyword>
<dbReference type="InterPro" id="IPR036890">
    <property type="entry name" value="HATPase_C_sf"/>
</dbReference>
<feature type="transmembrane region" description="Helical" evidence="9">
    <location>
        <begin position="131"/>
        <end position="150"/>
    </location>
</feature>
<keyword evidence="9" id="KW-1133">Transmembrane helix</keyword>
<sequence length="370" mass="38015">MKTAFRRPDIQDAFLAVLLVIVALMGYDPANWLLAGVCAAAVAVRRRWPIPAFAVALLATVVSPSATADLAVPLILYTIAAHRRRGVSLPLLGAGLVVATARSVYGTGDGWQYTGPFGSGGQTLQPEEGTAGIPVLGALLVVAWAIGWGVQSRRAYLDELARSAALAVAAERARIAREVHDVVAHGLAVIVMQAQGGAAAFAKRPADTLAALDTIVATGRASLADMRHVLSSLDQVTDAAPVPGLADLPRLVDQVRQAGTPVELRVDGAARAVPTGVGVSAYRIIQEALTNTMKHAGPGARARVSVTYGVTEVVLEAVDDGRPVAAGTGNGLRGMRERVALLGGSVTAGPGPDGGYVVRARIPLDPAGPA</sequence>
<dbReference type="Pfam" id="PF07730">
    <property type="entry name" value="HisKA_3"/>
    <property type="match status" value="1"/>
</dbReference>
<dbReference type="EC" id="2.7.13.3" evidence="2"/>
<dbReference type="InterPro" id="IPR011712">
    <property type="entry name" value="Sig_transdc_His_kin_sub3_dim/P"/>
</dbReference>